<evidence type="ECO:0000256" key="2">
    <source>
        <dbReference type="ARBA" id="ARBA00004496"/>
    </source>
</evidence>
<evidence type="ECO:0000313" key="15">
    <source>
        <dbReference type="Proteomes" id="UP000005225"/>
    </source>
</evidence>
<dbReference type="GO" id="GO:0106333">
    <property type="term" value="C:subcortical maternal complex"/>
    <property type="evidence" value="ECO:0007669"/>
    <property type="project" value="UniProtKB-ARBA"/>
</dbReference>
<dbReference type="Proteomes" id="UP000005225">
    <property type="component" value="Unassembled WGS sequence"/>
</dbReference>
<dbReference type="FunFam" id="2.130.10.10:FF:000546">
    <property type="entry name" value="TLE family member 6, subcortical maternal complex member"/>
    <property type="match status" value="1"/>
</dbReference>
<dbReference type="InterPro" id="IPR015943">
    <property type="entry name" value="WD40/YVTN_repeat-like_dom_sf"/>
</dbReference>
<proteinExistence type="inferred from homology"/>
<comment type="subunit">
    <text evidence="12">Homodimers. Component of the subcortical maternal complex (SCMC), at least composed of NLRP5, KHDC3, OOEP, and TLE6. Within the complex, interacts with NLRP5, KHDC3 and OOEP. The SCMC may facilitate translocation of its components between the nuclear and cytoplasmic compartments. As part of the SCMC interacts with the SCMC-associated protein ZBED3. As part of the SCMC interacts with the SCMC-associated protein NLRP4F. As part of the SCMC interacts with the SCMC-associated protein CFL1/Cofilin-1. Interacts with FOXG1/BF-1; the interaction inhibits TLE1 interaction with FOXG1/BF-1. Interacts with NFATC1. Interacts with PAX6.</text>
</comment>
<dbReference type="GO" id="GO:0032502">
    <property type="term" value="P:developmental process"/>
    <property type="evidence" value="ECO:0007669"/>
    <property type="project" value="UniProtKB-ARBA"/>
</dbReference>
<dbReference type="GO" id="GO:0005667">
    <property type="term" value="C:transcription regulator complex"/>
    <property type="evidence" value="ECO:0007669"/>
    <property type="project" value="TreeGrafter"/>
</dbReference>
<dbReference type="Ensembl" id="ENSOGAT00000033215.1">
    <property type="protein sequence ID" value="ENSOGAP00000016793.1"/>
    <property type="gene ID" value="ENSOGAG00000032033.1"/>
</dbReference>
<keyword evidence="7" id="KW-0677">Repeat</keyword>
<dbReference type="GO" id="GO:0003714">
    <property type="term" value="F:transcription corepressor activity"/>
    <property type="evidence" value="ECO:0007669"/>
    <property type="project" value="TreeGrafter"/>
</dbReference>
<dbReference type="InParanoid" id="H0XL03"/>
<keyword evidence="15" id="KW-1185">Reference proteome</keyword>
<dbReference type="OMA" id="CCDISAN"/>
<dbReference type="Pfam" id="PF00400">
    <property type="entry name" value="WD40"/>
    <property type="match status" value="3"/>
</dbReference>
<dbReference type="PROSITE" id="PS50082">
    <property type="entry name" value="WD_REPEATS_2"/>
    <property type="match status" value="1"/>
</dbReference>
<evidence type="ECO:0000256" key="11">
    <source>
        <dbReference type="ARBA" id="ARBA00073393"/>
    </source>
</evidence>
<keyword evidence="9" id="KW-0804">Transcription</keyword>
<dbReference type="PANTHER" id="PTHR10814:SF2">
    <property type="entry name" value="TRANSDUCIN-LIKE ENHANCER PROTEIN 6"/>
    <property type="match status" value="1"/>
</dbReference>
<dbReference type="EMBL" id="AAQR03058842">
    <property type="status" value="NOT_ANNOTATED_CDS"/>
    <property type="molecule type" value="Genomic_DNA"/>
</dbReference>
<comment type="subcellular location">
    <subcellularLocation>
        <location evidence="2">Cytoplasm</location>
    </subcellularLocation>
    <subcellularLocation>
        <location evidence="1">Nucleus</location>
    </subcellularLocation>
</comment>
<reference evidence="14" key="2">
    <citation type="submission" date="2025-08" db="UniProtKB">
        <authorList>
            <consortium name="Ensembl"/>
        </authorList>
    </citation>
    <scope>IDENTIFICATION</scope>
</reference>
<evidence type="ECO:0000256" key="12">
    <source>
        <dbReference type="ARBA" id="ARBA00093475"/>
    </source>
</evidence>
<dbReference type="GO" id="GO:0005634">
    <property type="term" value="C:nucleus"/>
    <property type="evidence" value="ECO:0007669"/>
    <property type="project" value="UniProtKB-SubCell"/>
</dbReference>
<protein>
    <recommendedName>
        <fullName evidence="11">Transducin-like enhancer protein 6</fullName>
    </recommendedName>
</protein>
<feature type="repeat" description="WD" evidence="13">
    <location>
        <begin position="55"/>
        <end position="81"/>
    </location>
</feature>
<dbReference type="GO" id="GO:0090090">
    <property type="term" value="P:negative regulation of canonical Wnt signaling pathway"/>
    <property type="evidence" value="ECO:0007669"/>
    <property type="project" value="TreeGrafter"/>
</dbReference>
<dbReference type="SUPFAM" id="SSF50978">
    <property type="entry name" value="WD40 repeat-like"/>
    <property type="match status" value="1"/>
</dbReference>
<evidence type="ECO:0000256" key="3">
    <source>
        <dbReference type="ARBA" id="ARBA00005969"/>
    </source>
</evidence>
<dbReference type="GO" id="GO:0140094">
    <property type="term" value="F:structural constituent of cytoplasmic lattice"/>
    <property type="evidence" value="ECO:0007669"/>
    <property type="project" value="UniProtKB-ARBA"/>
</dbReference>
<evidence type="ECO:0000256" key="1">
    <source>
        <dbReference type="ARBA" id="ARBA00004123"/>
    </source>
</evidence>
<evidence type="ECO:0000256" key="10">
    <source>
        <dbReference type="ARBA" id="ARBA00023242"/>
    </source>
</evidence>
<dbReference type="InterPro" id="IPR036322">
    <property type="entry name" value="WD40_repeat_dom_sf"/>
</dbReference>
<dbReference type="GO" id="GO:0140095">
    <property type="term" value="C:cytoplasmic lattice"/>
    <property type="evidence" value="ECO:0007669"/>
    <property type="project" value="UniProtKB-ARBA"/>
</dbReference>
<dbReference type="GeneTree" id="ENSGT01030000234519"/>
<dbReference type="STRING" id="30611.ENSOGAP00000016793"/>
<name>H0XL03_OTOGA</name>
<dbReference type="AlphaFoldDB" id="H0XL03"/>
<evidence type="ECO:0000256" key="8">
    <source>
        <dbReference type="ARBA" id="ARBA00023015"/>
    </source>
</evidence>
<keyword evidence="4" id="KW-0963">Cytoplasm</keyword>
<comment type="similarity">
    <text evidence="3">Belongs to the WD repeat Groucho/TLE family.</text>
</comment>
<evidence type="ECO:0000256" key="6">
    <source>
        <dbReference type="ARBA" id="ARBA00022574"/>
    </source>
</evidence>
<dbReference type="Gene3D" id="2.130.10.10">
    <property type="entry name" value="YVTN repeat-like/Quinoprotein amine dehydrogenase"/>
    <property type="match status" value="1"/>
</dbReference>
<organism evidence="14 15">
    <name type="scientific">Otolemur garnettii</name>
    <name type="common">Small-eared galago</name>
    <name type="synonym">Garnett's greater bushbaby</name>
    <dbReference type="NCBI Taxonomy" id="30611"/>
    <lineage>
        <taxon>Eukaryota</taxon>
        <taxon>Metazoa</taxon>
        <taxon>Chordata</taxon>
        <taxon>Craniata</taxon>
        <taxon>Vertebrata</taxon>
        <taxon>Euteleostomi</taxon>
        <taxon>Mammalia</taxon>
        <taxon>Eutheria</taxon>
        <taxon>Euarchontoglires</taxon>
        <taxon>Primates</taxon>
        <taxon>Strepsirrhini</taxon>
        <taxon>Lorisiformes</taxon>
        <taxon>Galagidae</taxon>
        <taxon>Otolemur</taxon>
    </lineage>
</organism>
<dbReference type="PANTHER" id="PTHR10814">
    <property type="entry name" value="TRANSDUCIN-LIKE ENHANCER PROTEIN"/>
    <property type="match status" value="1"/>
</dbReference>
<dbReference type="InterPro" id="IPR001680">
    <property type="entry name" value="WD40_rpt"/>
</dbReference>
<keyword evidence="8" id="KW-0805">Transcription regulation</keyword>
<dbReference type="PRINTS" id="PR01850">
    <property type="entry name" value="GROUCHOFAMLY"/>
</dbReference>
<dbReference type="HOGENOM" id="CLU_007612_0_1_1"/>
<evidence type="ECO:0000256" key="13">
    <source>
        <dbReference type="PROSITE-ProRule" id="PRU00221"/>
    </source>
</evidence>
<dbReference type="GO" id="GO:0140089">
    <property type="term" value="P:protein storage"/>
    <property type="evidence" value="ECO:0007669"/>
    <property type="project" value="UniProtKB-ARBA"/>
</dbReference>
<evidence type="ECO:0000256" key="9">
    <source>
        <dbReference type="ARBA" id="ARBA00023163"/>
    </source>
</evidence>
<evidence type="ECO:0000313" key="14">
    <source>
        <dbReference type="Ensembl" id="ENSOGAP00000016793.1"/>
    </source>
</evidence>
<evidence type="ECO:0000256" key="7">
    <source>
        <dbReference type="ARBA" id="ARBA00022737"/>
    </source>
</evidence>
<accession>H0XL03</accession>
<dbReference type="SMART" id="SM00320">
    <property type="entry name" value="WD40"/>
    <property type="match status" value="4"/>
</dbReference>
<evidence type="ECO:0000256" key="5">
    <source>
        <dbReference type="ARBA" id="ARBA00022553"/>
    </source>
</evidence>
<keyword evidence="10" id="KW-0539">Nucleus</keyword>
<keyword evidence="5" id="KW-0597">Phosphoprotein</keyword>
<keyword evidence="6 13" id="KW-0853">WD repeat</keyword>
<reference evidence="15" key="1">
    <citation type="submission" date="2011-03" db="EMBL/GenBank/DDBJ databases">
        <title>Version 3 of the genome sequence of Otolemur garnettii (Bushbaby).</title>
        <authorList>
            <consortium name="The Broad Institute Genome Sequencing Platform"/>
            <person name="Di Palma F."/>
            <person name="Johnson J."/>
            <person name="Lander E.S."/>
            <person name="Lindblad-Toh K."/>
            <person name="Jaffe D.B."/>
            <person name="Gnerre S."/>
            <person name="MacCallum I."/>
            <person name="Przybylski D."/>
            <person name="Ribeiro F.J."/>
            <person name="Burton J.N."/>
            <person name="Walker B.J."/>
            <person name="Sharpe T."/>
            <person name="Hall G."/>
        </authorList>
    </citation>
    <scope>NUCLEOTIDE SEQUENCE [LARGE SCALE GENOMIC DNA]</scope>
</reference>
<reference evidence="14" key="3">
    <citation type="submission" date="2025-09" db="UniProtKB">
        <authorList>
            <consortium name="Ensembl"/>
        </authorList>
    </citation>
    <scope>IDENTIFICATION</scope>
</reference>
<evidence type="ECO:0000256" key="4">
    <source>
        <dbReference type="ARBA" id="ARBA00022490"/>
    </source>
</evidence>
<dbReference type="eggNOG" id="KOG0639">
    <property type="taxonomic scope" value="Eukaryota"/>
</dbReference>
<dbReference type="InterPro" id="IPR009146">
    <property type="entry name" value="Groucho_enhance"/>
</dbReference>
<sequence length="237" mass="26115">YLRTCLLSSNSRALLTGGYNLASVSVWDLAASSLHVKGELPCEGLSCQALAADLDDNLIFAGFSSGTVRVWDLRNHSVIRDFMAYPNGAKSMVVKNYNIWTGGLDACLRCWDQRMVKQLQEYQYESQIMSLTHSPQEDCVLLGMANGQQWLQHTSGDRTHVVGDNGSTVLGLKFSPFGQWWVSVGMDDLVSIHSMPTGMKVFQVPETSSIMCCDVSSNNRLIITGSGDHASVYQITY</sequence>